<evidence type="ECO:0000256" key="1">
    <source>
        <dbReference type="ARBA" id="ARBA00022723"/>
    </source>
</evidence>
<dbReference type="Proteomes" id="UP000038040">
    <property type="component" value="Unplaced"/>
</dbReference>
<dbReference type="CDD" id="cd21437">
    <property type="entry name" value="zf-HIT_ZNHIT1_like"/>
    <property type="match status" value="1"/>
</dbReference>
<evidence type="ECO:0000313" key="7">
    <source>
        <dbReference type="EMBL" id="VDN52434.1"/>
    </source>
</evidence>
<evidence type="ECO:0000256" key="2">
    <source>
        <dbReference type="ARBA" id="ARBA00022771"/>
    </source>
</evidence>
<keyword evidence="5" id="KW-0472">Membrane</keyword>
<keyword evidence="5" id="KW-1133">Transmembrane helix</keyword>
<dbReference type="EMBL" id="UYYG01000059">
    <property type="protein sequence ID" value="VDN52434.1"/>
    <property type="molecule type" value="Genomic_DNA"/>
</dbReference>
<evidence type="ECO:0000256" key="3">
    <source>
        <dbReference type="ARBA" id="ARBA00022833"/>
    </source>
</evidence>
<dbReference type="OrthoDB" id="74807at2759"/>
<dbReference type="InterPro" id="IPR007529">
    <property type="entry name" value="Znf_HIT"/>
</dbReference>
<keyword evidence="1" id="KW-0479">Metal-binding</keyword>
<dbReference type="Proteomes" id="UP000274756">
    <property type="component" value="Unassembled WGS sequence"/>
</dbReference>
<dbReference type="STRING" id="318479.A0A0N4UKW5"/>
<dbReference type="GO" id="GO:0005634">
    <property type="term" value="C:nucleus"/>
    <property type="evidence" value="ECO:0007669"/>
    <property type="project" value="UniProtKB-ARBA"/>
</dbReference>
<keyword evidence="9" id="KW-1185">Reference proteome</keyword>
<feature type="transmembrane region" description="Helical" evidence="5">
    <location>
        <begin position="6"/>
        <end position="25"/>
    </location>
</feature>
<protein>
    <submittedName>
        <fullName evidence="10">HIT-type domain-containing protein</fullName>
    </submittedName>
</protein>
<evidence type="ECO:0000313" key="8">
    <source>
        <dbReference type="Proteomes" id="UP000038040"/>
    </source>
</evidence>
<proteinExistence type="predicted"/>
<dbReference type="AlphaFoldDB" id="A0A0N4UKW5"/>
<reference evidence="7 9" key="2">
    <citation type="submission" date="2018-11" db="EMBL/GenBank/DDBJ databases">
        <authorList>
            <consortium name="Pathogen Informatics"/>
        </authorList>
    </citation>
    <scope>NUCLEOTIDE SEQUENCE [LARGE SCALE GENOMIC DNA]</scope>
</reference>
<reference evidence="10" key="1">
    <citation type="submission" date="2017-02" db="UniProtKB">
        <authorList>
            <consortium name="WormBaseParasite"/>
        </authorList>
    </citation>
    <scope>IDENTIFICATION</scope>
</reference>
<sequence>MYRNALIFLPFLSGKYVLTHLIYIFENIKILVRINATDSKRVLDDATRKRRLLKQIDALEQDNFHEDPHAHLHWHKNIPKFDDVQVQGSLPGRRTITDHGEPAKKKRKLRTEHFKQRFRKNFMALVEEETASKTVDKSGFEAYDKTRAPPSRLPPRHFCTACGFFSKYTCITCGARYCSISCRDLHNDTRPHSVLFYYSCLKWTA</sequence>
<feature type="domain" description="HIT-type" evidence="6">
    <location>
        <begin position="159"/>
        <end position="200"/>
    </location>
</feature>
<evidence type="ECO:0000256" key="5">
    <source>
        <dbReference type="SAM" id="Phobius"/>
    </source>
</evidence>
<keyword evidence="3" id="KW-0862">Zinc</keyword>
<dbReference type="InterPro" id="IPR039723">
    <property type="entry name" value="Vps71/ZNHIT1"/>
</dbReference>
<dbReference type="WBParaSite" id="DME_0000840101-mRNA-1">
    <property type="protein sequence ID" value="DME_0000840101-mRNA-1"/>
    <property type="gene ID" value="DME_0000840101"/>
</dbReference>
<accession>A0A0N4UKW5</accession>
<dbReference type="Pfam" id="PF04438">
    <property type="entry name" value="zf-HIT"/>
    <property type="match status" value="1"/>
</dbReference>
<dbReference type="GO" id="GO:0006338">
    <property type="term" value="P:chromatin remodeling"/>
    <property type="evidence" value="ECO:0007669"/>
    <property type="project" value="InterPro"/>
</dbReference>
<evidence type="ECO:0000259" key="6">
    <source>
        <dbReference type="PROSITE" id="PS51083"/>
    </source>
</evidence>
<gene>
    <name evidence="7" type="ORF">DME_LOCUS2407</name>
</gene>
<dbReference type="PANTHER" id="PTHR13093">
    <property type="entry name" value="ZINC FINGER HIT DOMAIN CONTAINING PROTEIN 1"/>
    <property type="match status" value="1"/>
</dbReference>
<evidence type="ECO:0000313" key="9">
    <source>
        <dbReference type="Proteomes" id="UP000274756"/>
    </source>
</evidence>
<evidence type="ECO:0000256" key="4">
    <source>
        <dbReference type="PROSITE-ProRule" id="PRU00453"/>
    </source>
</evidence>
<keyword evidence="2 4" id="KW-0863">Zinc-finger</keyword>
<evidence type="ECO:0000313" key="10">
    <source>
        <dbReference type="WBParaSite" id="DME_0000840101-mRNA-1"/>
    </source>
</evidence>
<name>A0A0N4UKW5_DRAME</name>
<organism evidence="8 10">
    <name type="scientific">Dracunculus medinensis</name>
    <name type="common">Guinea worm</name>
    <dbReference type="NCBI Taxonomy" id="318479"/>
    <lineage>
        <taxon>Eukaryota</taxon>
        <taxon>Metazoa</taxon>
        <taxon>Ecdysozoa</taxon>
        <taxon>Nematoda</taxon>
        <taxon>Chromadorea</taxon>
        <taxon>Rhabditida</taxon>
        <taxon>Spirurina</taxon>
        <taxon>Dracunculoidea</taxon>
        <taxon>Dracunculidae</taxon>
        <taxon>Dracunculus</taxon>
    </lineage>
</organism>
<dbReference type="SUPFAM" id="SSF144232">
    <property type="entry name" value="HIT/MYND zinc finger-like"/>
    <property type="match status" value="1"/>
</dbReference>
<dbReference type="PROSITE" id="PS51083">
    <property type="entry name" value="ZF_HIT"/>
    <property type="match status" value="1"/>
</dbReference>
<dbReference type="GO" id="GO:0008270">
    <property type="term" value="F:zinc ion binding"/>
    <property type="evidence" value="ECO:0007669"/>
    <property type="project" value="UniProtKB-UniRule"/>
</dbReference>
<keyword evidence="5" id="KW-0812">Transmembrane</keyword>